<dbReference type="Gene3D" id="2.170.16.10">
    <property type="entry name" value="Hedgehog/Intein (Hint) domain"/>
    <property type="match status" value="1"/>
</dbReference>
<dbReference type="GO" id="GO:0003677">
    <property type="term" value="F:DNA binding"/>
    <property type="evidence" value="ECO:0007669"/>
    <property type="project" value="UniProtKB-KW"/>
</dbReference>
<dbReference type="PROSITE" id="PS51148">
    <property type="entry name" value="AXH"/>
    <property type="match status" value="1"/>
</dbReference>
<evidence type="ECO:0000259" key="8">
    <source>
        <dbReference type="PROSITE" id="PS51148"/>
    </source>
</evidence>
<sequence>MISAGVEGRMPYMTYSEQWSRNPSKPPHEVFLRPAPKLLPPTAASRCTEEPVPFIHYRSYNGSGSAATFPNGTRIAPTRPLGKYMSSPPSTSLPVNLTQPKEECNDTIAPFSPLRLFPHSPQYTSYPYPGLCPQPYIIRGTPPFPPTPLSPQETFSPGTPTASTTATFMSPSATFSPPSTIVKPPYSMNAIRDKRTPPLTPTSLPASPGFKVPSGKEGSMKHRLLIRPEDGPRNAPLDLQKPPEGRKRLAAAASPPRSPKRALNNNAVPANFQKGQLIQLASGEFKRIEDMRTEDFIQSAEETPALRLAESTVLKIEDRREGHVTITLTYDKRRAQVEVDTTPEHPYFVMGHGWASFNPEKTQQCYGLKVHKLQVGDVLVSLTPRETPATTSTAMSTSNRGTTIMTTATTTTMSARQYSINTSSSTSISNSSALYNPPASNAQPMSLSNHRPLSHSPPKSIRSQDYALAVSQGMHFYGPAISAESKVAPQTTPLPLDVDSRKRRWSAPDAIDEEERAQRNRVVDVVSFDVKYVEREHFPPIEEMSDDMKLDREQAVAEFGNPCENFWSAQYPELSACKRS</sequence>
<gene>
    <name evidence="9" type="ORF">GWI33_015212</name>
</gene>
<comment type="subcellular location">
    <subcellularLocation>
        <location evidence="1">Nucleus</location>
    </subcellularLocation>
</comment>
<dbReference type="OrthoDB" id="10000452at2759"/>
<dbReference type="Pfam" id="PF08517">
    <property type="entry name" value="AXH"/>
    <property type="match status" value="1"/>
</dbReference>
<evidence type="ECO:0000313" key="9">
    <source>
        <dbReference type="EMBL" id="KAF7271976.1"/>
    </source>
</evidence>
<keyword evidence="6" id="KW-0539">Nucleus</keyword>
<dbReference type="PANTHER" id="PTHR13392:SF13">
    <property type="entry name" value="AXH DOMAIN-CONTAINING PROTEIN"/>
    <property type="match status" value="1"/>
</dbReference>
<feature type="domain" description="AXH" evidence="8">
    <location>
        <begin position="260"/>
        <end position="390"/>
    </location>
</feature>
<keyword evidence="5" id="KW-0804">Transcription</keyword>
<dbReference type="SMART" id="SM00536">
    <property type="entry name" value="AXH"/>
    <property type="match status" value="1"/>
</dbReference>
<evidence type="ECO:0000256" key="3">
    <source>
        <dbReference type="ARBA" id="ARBA00023015"/>
    </source>
</evidence>
<feature type="compositionally biased region" description="Low complexity" evidence="7">
    <location>
        <begin position="151"/>
        <end position="176"/>
    </location>
</feature>
<accession>A0A834M4R3</accession>
<evidence type="ECO:0000256" key="2">
    <source>
        <dbReference type="ARBA" id="ARBA00022491"/>
    </source>
</evidence>
<evidence type="ECO:0000256" key="7">
    <source>
        <dbReference type="SAM" id="MobiDB-lite"/>
    </source>
</evidence>
<keyword evidence="10" id="KW-1185">Reference proteome</keyword>
<keyword evidence="4" id="KW-0238">DNA-binding</keyword>
<dbReference type="GO" id="GO:0005634">
    <property type="term" value="C:nucleus"/>
    <property type="evidence" value="ECO:0007669"/>
    <property type="project" value="UniProtKB-SubCell"/>
</dbReference>
<dbReference type="GO" id="GO:0003723">
    <property type="term" value="F:RNA binding"/>
    <property type="evidence" value="ECO:0007669"/>
    <property type="project" value="InterPro"/>
</dbReference>
<proteinExistence type="predicted"/>
<feature type="region of interest" description="Disordered" evidence="7">
    <location>
        <begin position="151"/>
        <end position="265"/>
    </location>
</feature>
<feature type="region of interest" description="Disordered" evidence="7">
    <location>
        <begin position="426"/>
        <end position="460"/>
    </location>
</feature>
<evidence type="ECO:0000256" key="4">
    <source>
        <dbReference type="ARBA" id="ARBA00023125"/>
    </source>
</evidence>
<keyword evidence="2" id="KW-0678">Repressor</keyword>
<dbReference type="SUPFAM" id="SSF102031">
    <property type="entry name" value="AXH domain"/>
    <property type="match status" value="1"/>
</dbReference>
<reference evidence="9" key="1">
    <citation type="submission" date="2020-08" db="EMBL/GenBank/DDBJ databases">
        <title>Genome sequencing and assembly of the red palm weevil Rhynchophorus ferrugineus.</title>
        <authorList>
            <person name="Dias G.B."/>
            <person name="Bergman C.M."/>
            <person name="Manee M."/>
        </authorList>
    </citation>
    <scope>NUCLEOTIDE SEQUENCE</scope>
    <source>
        <strain evidence="9">AA-2017</strain>
        <tissue evidence="9">Whole larva</tissue>
    </source>
</reference>
<dbReference type="PANTHER" id="PTHR13392">
    <property type="entry name" value="ATAXIN 1"/>
    <property type="match status" value="1"/>
</dbReference>
<evidence type="ECO:0000313" key="10">
    <source>
        <dbReference type="Proteomes" id="UP000625711"/>
    </source>
</evidence>
<dbReference type="InterPro" id="IPR003652">
    <property type="entry name" value="Ataxin_AXH_dom"/>
</dbReference>
<comment type="caution">
    <text evidence="9">The sequence shown here is derived from an EMBL/GenBank/DDBJ whole genome shotgun (WGS) entry which is preliminary data.</text>
</comment>
<protein>
    <recommendedName>
        <fullName evidence="8">AXH domain-containing protein</fullName>
    </recommendedName>
</protein>
<evidence type="ECO:0000256" key="1">
    <source>
        <dbReference type="ARBA" id="ARBA00004123"/>
    </source>
</evidence>
<dbReference type="EMBL" id="JAACXV010013874">
    <property type="protein sequence ID" value="KAF7271976.1"/>
    <property type="molecule type" value="Genomic_DNA"/>
</dbReference>
<dbReference type="InterPro" id="IPR043404">
    <property type="entry name" value="ATAXIN1-like"/>
</dbReference>
<evidence type="ECO:0000256" key="6">
    <source>
        <dbReference type="ARBA" id="ARBA00023242"/>
    </source>
</evidence>
<dbReference type="AlphaFoldDB" id="A0A834M4R3"/>
<dbReference type="InterPro" id="IPR036096">
    <property type="entry name" value="Ataxin_AXH_dom_sf"/>
</dbReference>
<feature type="compositionally biased region" description="Polar residues" evidence="7">
    <location>
        <begin position="438"/>
        <end position="451"/>
    </location>
</feature>
<evidence type="ECO:0000256" key="5">
    <source>
        <dbReference type="ARBA" id="ARBA00023163"/>
    </source>
</evidence>
<dbReference type="GO" id="GO:0006355">
    <property type="term" value="P:regulation of DNA-templated transcription"/>
    <property type="evidence" value="ECO:0007669"/>
    <property type="project" value="InterPro"/>
</dbReference>
<keyword evidence="3" id="KW-0805">Transcription regulation</keyword>
<dbReference type="Proteomes" id="UP000625711">
    <property type="component" value="Unassembled WGS sequence"/>
</dbReference>
<organism evidence="9 10">
    <name type="scientific">Rhynchophorus ferrugineus</name>
    <name type="common">Red palm weevil</name>
    <name type="synonym">Curculio ferrugineus</name>
    <dbReference type="NCBI Taxonomy" id="354439"/>
    <lineage>
        <taxon>Eukaryota</taxon>
        <taxon>Metazoa</taxon>
        <taxon>Ecdysozoa</taxon>
        <taxon>Arthropoda</taxon>
        <taxon>Hexapoda</taxon>
        <taxon>Insecta</taxon>
        <taxon>Pterygota</taxon>
        <taxon>Neoptera</taxon>
        <taxon>Endopterygota</taxon>
        <taxon>Coleoptera</taxon>
        <taxon>Polyphaga</taxon>
        <taxon>Cucujiformia</taxon>
        <taxon>Curculionidae</taxon>
        <taxon>Dryophthorinae</taxon>
        <taxon>Rhynchophorus</taxon>
    </lineage>
</organism>
<name>A0A834M4R3_RHYFE</name>